<sequence>MFGLLLWNSRDCEINKNLKIIKEFSGLTKRIRREKTLLSPKKVVAARRSYCRTYWPELMARAALGMTGAALPEPEWLPATLEWLLAAWASHVRPGSSRMWSAEVVGGQQG</sequence>
<evidence type="ECO:0000313" key="2">
    <source>
        <dbReference type="Proteomes" id="UP000516437"/>
    </source>
</evidence>
<proteinExistence type="predicted"/>
<reference evidence="1 2" key="1">
    <citation type="journal article" date="2019" name="Plant Biotechnol. J.">
        <title>The red bayberry genome and genetic basis of sex determination.</title>
        <authorList>
            <person name="Jia H.M."/>
            <person name="Jia H.J."/>
            <person name="Cai Q.L."/>
            <person name="Wang Y."/>
            <person name="Zhao H.B."/>
            <person name="Yang W.F."/>
            <person name="Wang G.Y."/>
            <person name="Li Y.H."/>
            <person name="Zhan D.L."/>
            <person name="Shen Y.T."/>
            <person name="Niu Q.F."/>
            <person name="Chang L."/>
            <person name="Qiu J."/>
            <person name="Zhao L."/>
            <person name="Xie H.B."/>
            <person name="Fu W.Y."/>
            <person name="Jin J."/>
            <person name="Li X.W."/>
            <person name="Jiao Y."/>
            <person name="Zhou C.C."/>
            <person name="Tu T."/>
            <person name="Chai C.Y."/>
            <person name="Gao J.L."/>
            <person name="Fan L.J."/>
            <person name="van de Weg E."/>
            <person name="Wang J.Y."/>
            <person name="Gao Z.S."/>
        </authorList>
    </citation>
    <scope>NUCLEOTIDE SEQUENCE [LARGE SCALE GENOMIC DNA]</scope>
    <source>
        <tissue evidence="1">Leaves</tissue>
    </source>
</reference>
<dbReference type="AlphaFoldDB" id="A0A6A1WCF8"/>
<dbReference type="Proteomes" id="UP000516437">
    <property type="component" value="Chromosome 2"/>
</dbReference>
<organism evidence="1 2">
    <name type="scientific">Morella rubra</name>
    <name type="common">Chinese bayberry</name>
    <dbReference type="NCBI Taxonomy" id="262757"/>
    <lineage>
        <taxon>Eukaryota</taxon>
        <taxon>Viridiplantae</taxon>
        <taxon>Streptophyta</taxon>
        <taxon>Embryophyta</taxon>
        <taxon>Tracheophyta</taxon>
        <taxon>Spermatophyta</taxon>
        <taxon>Magnoliopsida</taxon>
        <taxon>eudicotyledons</taxon>
        <taxon>Gunneridae</taxon>
        <taxon>Pentapetalae</taxon>
        <taxon>rosids</taxon>
        <taxon>fabids</taxon>
        <taxon>Fagales</taxon>
        <taxon>Myricaceae</taxon>
        <taxon>Morella</taxon>
    </lineage>
</organism>
<accession>A0A6A1WCF8</accession>
<dbReference type="EMBL" id="RXIC02000020">
    <property type="protein sequence ID" value="KAB1222925.1"/>
    <property type="molecule type" value="Genomic_DNA"/>
</dbReference>
<protein>
    <submittedName>
        <fullName evidence="1">Uncharacterized protein</fullName>
    </submittedName>
</protein>
<gene>
    <name evidence="1" type="ORF">CJ030_MR2G019444</name>
</gene>
<name>A0A6A1WCF8_9ROSI</name>
<evidence type="ECO:0000313" key="1">
    <source>
        <dbReference type="EMBL" id="KAB1222925.1"/>
    </source>
</evidence>
<comment type="caution">
    <text evidence="1">The sequence shown here is derived from an EMBL/GenBank/DDBJ whole genome shotgun (WGS) entry which is preliminary data.</text>
</comment>
<keyword evidence="2" id="KW-1185">Reference proteome</keyword>